<dbReference type="Proteomes" id="UP000371977">
    <property type="component" value="Unassembled WGS sequence"/>
</dbReference>
<name>A0A6C2C8K8_9LACO</name>
<proteinExistence type="predicted"/>
<dbReference type="AlphaFoldDB" id="A0A6C2C8K8"/>
<accession>A0A6C2C8K8</accession>
<protein>
    <submittedName>
        <fullName evidence="1">Uncharacterized protein</fullName>
    </submittedName>
</protein>
<evidence type="ECO:0000313" key="2">
    <source>
        <dbReference type="Proteomes" id="UP000371977"/>
    </source>
</evidence>
<organism evidence="1 2">
    <name type="scientific">Weissella muntiaci</name>
    <dbReference type="NCBI Taxonomy" id="2508881"/>
    <lineage>
        <taxon>Bacteria</taxon>
        <taxon>Bacillati</taxon>
        <taxon>Bacillota</taxon>
        <taxon>Bacilli</taxon>
        <taxon>Lactobacillales</taxon>
        <taxon>Lactobacillaceae</taxon>
        <taxon>Weissella</taxon>
    </lineage>
</organism>
<sequence>MSLYVNARSILDKVQMTNPIEVLLDEPIISYDPFLPANNVESTATTMTQFVQGDGGFDDVSRYEWITTLDVPIGTKLKFDGKIWTIVGKDNYQATGFTDAIIYKAQEADSTQRKEADNGKWQ</sequence>
<evidence type="ECO:0000313" key="1">
    <source>
        <dbReference type="EMBL" id="TYC49899.1"/>
    </source>
</evidence>
<comment type="caution">
    <text evidence="1">The sequence shown here is derived from an EMBL/GenBank/DDBJ whole genome shotgun (WGS) entry which is preliminary data.</text>
</comment>
<dbReference type="EMBL" id="SDGZ01000013">
    <property type="protein sequence ID" value="TYC49899.1"/>
    <property type="molecule type" value="Genomic_DNA"/>
</dbReference>
<keyword evidence="2" id="KW-1185">Reference proteome</keyword>
<reference evidence="1 2" key="1">
    <citation type="submission" date="2019-01" db="EMBL/GenBank/DDBJ databases">
        <title>Weissella sp. nov., a novel lactic acid bacterium isolated from animal feces.</title>
        <authorList>
            <person name="Wang L.-T."/>
        </authorList>
    </citation>
    <scope>NUCLEOTIDE SEQUENCE [LARGE SCALE GENOMIC DNA]</scope>
    <source>
        <strain evidence="1 2">8H-2</strain>
    </source>
</reference>
<dbReference type="RefSeq" id="WP_148622458.1">
    <property type="nucleotide sequence ID" value="NZ_SDGZ01000013.1"/>
</dbReference>
<gene>
    <name evidence="1" type="ORF">ESZ50_04725</name>
</gene>